<keyword evidence="3" id="KW-1185">Reference proteome</keyword>
<evidence type="ECO:0000256" key="1">
    <source>
        <dbReference type="SAM" id="SignalP"/>
    </source>
</evidence>
<feature type="signal peptide" evidence="1">
    <location>
        <begin position="1"/>
        <end position="19"/>
    </location>
</feature>
<reference evidence="2" key="1">
    <citation type="submission" date="2022-11" db="EMBL/GenBank/DDBJ databases">
        <title>Refractory cell wall polysaccharides provide important carbon source for microbial heterotrophs in the hadal ocean.</title>
        <authorList>
            <person name="Zhu X."/>
        </authorList>
    </citation>
    <scope>NUCLEOTIDE SEQUENCE</scope>
    <source>
        <strain evidence="2">MTRN7</strain>
    </source>
</reference>
<dbReference type="InterPro" id="IPR019619">
    <property type="entry name" value="DUF2490"/>
</dbReference>
<feature type="chain" id="PRO_5045840163" evidence="1">
    <location>
        <begin position="20"/>
        <end position="226"/>
    </location>
</feature>
<accession>A0ABT4RZ32</accession>
<dbReference type="EMBL" id="JAPFGC010000002">
    <property type="protein sequence ID" value="MDA0177067.1"/>
    <property type="molecule type" value="Genomic_DNA"/>
</dbReference>
<evidence type="ECO:0000313" key="2">
    <source>
        <dbReference type="EMBL" id="MDA0177067.1"/>
    </source>
</evidence>
<name>A0ABT4RZ32_9FLAO</name>
<sequence length="226" mass="26684">MKKLFILLLLILATTICHAQNAYQIGTLPTVNLSKKLNNNWQLNFKTEFRQLFASGITNSNINNGYEYVHTDAAFITSKKVGLNNKIAGGFLLRFTQDEVVKRTIQQFTVVNSLDQFRLGHRFSSDQTFEKHNATRWRFRYRITLDLPLNGQTIDVKEWYLKISNEYLNNFQSNNYDLEIRATPNLGYVFKDNNKLEFGIEYRINNFINNTTRNRYWLTLNWYLVL</sequence>
<comment type="caution">
    <text evidence="2">The sequence shown here is derived from an EMBL/GenBank/DDBJ whole genome shotgun (WGS) entry which is preliminary data.</text>
</comment>
<proteinExistence type="predicted"/>
<gene>
    <name evidence="2" type="ORF">OOZ35_06115</name>
</gene>
<dbReference type="RefSeq" id="WP_106689135.1">
    <property type="nucleotide sequence ID" value="NZ_CAXQEU010000092.1"/>
</dbReference>
<dbReference type="Pfam" id="PF10677">
    <property type="entry name" value="DUF2490"/>
    <property type="match status" value="1"/>
</dbReference>
<organism evidence="2 3">
    <name type="scientific">Mesoflavibacter profundi</name>
    <dbReference type="NCBI Taxonomy" id="2708110"/>
    <lineage>
        <taxon>Bacteria</taxon>
        <taxon>Pseudomonadati</taxon>
        <taxon>Bacteroidota</taxon>
        <taxon>Flavobacteriia</taxon>
        <taxon>Flavobacteriales</taxon>
        <taxon>Flavobacteriaceae</taxon>
        <taxon>Mesoflavibacter</taxon>
    </lineage>
</organism>
<protein>
    <submittedName>
        <fullName evidence="2">DUF2490 domain-containing protein</fullName>
    </submittedName>
</protein>
<keyword evidence="1" id="KW-0732">Signal</keyword>
<evidence type="ECO:0000313" key="3">
    <source>
        <dbReference type="Proteomes" id="UP001149142"/>
    </source>
</evidence>
<dbReference type="Proteomes" id="UP001149142">
    <property type="component" value="Unassembled WGS sequence"/>
</dbReference>